<dbReference type="GO" id="GO:0004497">
    <property type="term" value="F:monooxygenase activity"/>
    <property type="evidence" value="ECO:0007669"/>
    <property type="project" value="UniProtKB-KW"/>
</dbReference>
<keyword evidence="3" id="KW-1185">Reference proteome</keyword>
<dbReference type="SUPFAM" id="SSF54909">
    <property type="entry name" value="Dimeric alpha+beta barrel"/>
    <property type="match status" value="1"/>
</dbReference>
<dbReference type="EMBL" id="CP132353">
    <property type="protein sequence ID" value="WLS80384.1"/>
    <property type="molecule type" value="Genomic_DNA"/>
</dbReference>
<accession>A0AA50DLW3</accession>
<protein>
    <submittedName>
        <fullName evidence="2">Antibiotic biosynthesis monooxygenase</fullName>
    </submittedName>
</protein>
<dbReference type="Gene3D" id="3.30.70.100">
    <property type="match status" value="1"/>
</dbReference>
<keyword evidence="2" id="KW-0560">Oxidoreductase</keyword>
<proteinExistence type="predicted"/>
<evidence type="ECO:0000313" key="3">
    <source>
        <dbReference type="Proteomes" id="UP001228139"/>
    </source>
</evidence>
<organism evidence="2 3">
    <name type="scientific">Erwinia pyri</name>
    <dbReference type="NCBI Taxonomy" id="3062598"/>
    <lineage>
        <taxon>Bacteria</taxon>
        <taxon>Pseudomonadati</taxon>
        <taxon>Pseudomonadota</taxon>
        <taxon>Gammaproteobacteria</taxon>
        <taxon>Enterobacterales</taxon>
        <taxon>Erwiniaceae</taxon>
        <taxon>Erwinia</taxon>
    </lineage>
</organism>
<gene>
    <name evidence="2" type="ORF">Q3V30_07860</name>
</gene>
<feature type="domain" description="ABM" evidence="1">
    <location>
        <begin position="1"/>
        <end position="69"/>
    </location>
</feature>
<dbReference type="RefSeq" id="WP_306212026.1">
    <property type="nucleotide sequence ID" value="NZ_CP132353.1"/>
</dbReference>
<dbReference type="InterPro" id="IPR011008">
    <property type="entry name" value="Dimeric_a/b-barrel"/>
</dbReference>
<dbReference type="InterPro" id="IPR007138">
    <property type="entry name" value="ABM_dom"/>
</dbReference>
<evidence type="ECO:0000259" key="1">
    <source>
        <dbReference type="Pfam" id="PF03992"/>
    </source>
</evidence>
<reference evidence="2 3" key="1">
    <citation type="submission" date="2023-07" db="EMBL/GenBank/DDBJ databases">
        <title>Pathogenic bacteria of pear tree diseases.</title>
        <authorList>
            <person name="Zhang Z."/>
            <person name="He L."/>
            <person name="Huang R."/>
        </authorList>
    </citation>
    <scope>NUCLEOTIDE SEQUENCE [LARGE SCALE GENOMIC DNA]</scope>
    <source>
        <strain evidence="2 3">DE2</strain>
    </source>
</reference>
<dbReference type="Pfam" id="PF03992">
    <property type="entry name" value="ABM"/>
    <property type="match status" value="1"/>
</dbReference>
<name>A0AA50DLW3_9GAMM</name>
<dbReference type="Proteomes" id="UP001228139">
    <property type="component" value="Chromosome"/>
</dbReference>
<dbReference type="AlphaFoldDB" id="A0AA50DLW3"/>
<dbReference type="KEGG" id="epi:Q3V30_07860"/>
<sequence>MLYLVFSGKIKEGKVDDFYENVARVSQQATLSQDKPVVYQWNKNIHDPRCFLLNEQWESVEDLHAHFETLYTLFGEARPTERLPAAILDYLDDASVAYYEPVA</sequence>
<evidence type="ECO:0000313" key="2">
    <source>
        <dbReference type="EMBL" id="WLS80384.1"/>
    </source>
</evidence>
<keyword evidence="2" id="KW-0503">Monooxygenase</keyword>